<organism evidence="2 3">
    <name type="scientific">Dyella mobilis</name>
    <dbReference type="NCBI Taxonomy" id="1849582"/>
    <lineage>
        <taxon>Bacteria</taxon>
        <taxon>Pseudomonadati</taxon>
        <taxon>Pseudomonadota</taxon>
        <taxon>Gammaproteobacteria</taxon>
        <taxon>Lysobacterales</taxon>
        <taxon>Rhodanobacteraceae</taxon>
        <taxon>Dyella</taxon>
    </lineage>
</organism>
<feature type="coiled-coil region" evidence="1">
    <location>
        <begin position="22"/>
        <end position="49"/>
    </location>
</feature>
<protein>
    <submittedName>
        <fullName evidence="2">Uncharacterized protein</fullName>
    </submittedName>
</protein>
<proteinExistence type="predicted"/>
<accession>A0ABS2KK99</accession>
<dbReference type="EMBL" id="JADIKF010000040">
    <property type="protein sequence ID" value="MBM7131589.1"/>
    <property type="molecule type" value="Genomic_DNA"/>
</dbReference>
<keyword evidence="1" id="KW-0175">Coiled coil</keyword>
<reference evidence="2" key="1">
    <citation type="submission" date="2020-10" db="EMBL/GenBank/DDBJ databases">
        <title>Phylogeny of dyella-like bacteria.</title>
        <authorList>
            <person name="Fu J."/>
        </authorList>
    </citation>
    <scope>NUCLEOTIDE SEQUENCE</scope>
    <source>
        <strain evidence="2">DHON07</strain>
    </source>
</reference>
<dbReference type="RefSeq" id="WP_204633148.1">
    <property type="nucleotide sequence ID" value="NZ_BSOC01000001.1"/>
</dbReference>
<dbReference type="Proteomes" id="UP001430193">
    <property type="component" value="Unassembled WGS sequence"/>
</dbReference>
<sequence length="125" mass="13913">MQSVSKVHPIMSTALAGVAPPQDAAVSRIRQLEAQLLDLERRLSFQKEATAQLAAQLEELCPHSTTAEMPDGSEVPAPAEVVRSALVWLREKHDLEFYDRIDEQTLLHFEVEKAELRIAAREGAL</sequence>
<comment type="caution">
    <text evidence="2">The sequence shown here is derived from an EMBL/GenBank/DDBJ whole genome shotgun (WGS) entry which is preliminary data.</text>
</comment>
<evidence type="ECO:0000313" key="3">
    <source>
        <dbReference type="Proteomes" id="UP001430193"/>
    </source>
</evidence>
<evidence type="ECO:0000313" key="2">
    <source>
        <dbReference type="EMBL" id="MBM7131589.1"/>
    </source>
</evidence>
<gene>
    <name evidence="2" type="ORF">ISS99_18865</name>
</gene>
<name>A0ABS2KK99_9GAMM</name>
<evidence type="ECO:0000256" key="1">
    <source>
        <dbReference type="SAM" id="Coils"/>
    </source>
</evidence>
<keyword evidence="3" id="KW-1185">Reference proteome</keyword>